<keyword evidence="1" id="KW-0472">Membrane</keyword>
<dbReference type="EMBL" id="UOFA01000195">
    <property type="protein sequence ID" value="VAW45462.1"/>
    <property type="molecule type" value="Genomic_DNA"/>
</dbReference>
<protein>
    <submittedName>
        <fullName evidence="2">Uncharacterized protein</fullName>
    </submittedName>
</protein>
<keyword evidence="1" id="KW-0812">Transmembrane</keyword>
<keyword evidence="1" id="KW-1133">Transmembrane helix</keyword>
<accession>A0A3B0W2G0</accession>
<feature type="transmembrane region" description="Helical" evidence="1">
    <location>
        <begin position="1238"/>
        <end position="1260"/>
    </location>
</feature>
<evidence type="ECO:0000313" key="2">
    <source>
        <dbReference type="EMBL" id="VAW45462.1"/>
    </source>
</evidence>
<name>A0A3B0W2G0_9ZZZZ</name>
<feature type="transmembrane region" description="Helical" evidence="1">
    <location>
        <begin position="536"/>
        <end position="559"/>
    </location>
</feature>
<feature type="transmembrane region" description="Helical" evidence="1">
    <location>
        <begin position="512"/>
        <end position="530"/>
    </location>
</feature>
<sequence length="1359" mass="153824">MKKTGLVHELSFVLLMGFQLMFQLAWAEDIPNELAVWQDWVKYDQAYRDCPYYSNQASANKDHHVCAWPQTLDINVGSTVASFSLTWEVLVDSWVPLPGDQDSWPQQVRVNQRAAVVQNHNNQPRLFLSSGIHLITGQFSWQTRPEKINMPEQLADISLVLDDESVVFPMREDRALWLGESISEQQVEANSLDIEVNRLIIDGHPMTLFMVIDLRVSGVARSEKLGRVIEPYLQITDVSGDLNAYVDQQGDLWAQLKPGSSELRISMNVNGWPSELKFTADGENWPKQEIWAYQDNKNIRLTQIEGVTAINPEQSSSLWDQVPNYLVNDGDTFVINEQKRGTLNQSEQLSLNRQAWLSFSGEEFRTKDRITGGKFGSWRLNADNNHRLLSASSHGETLLITESDTGHQGVELRKPEVALQVDGEFSGKFLSEISGWQVNFDAVQTELFLPHGYMALATHNVDNSRNVWLEQWRLWDVFIVMLLTVLSFKVVGIKSALGAFVALVLSYHGLNVPLYAWANLIVAIAIISWIPKGRWLGLFQIYAVFSVLGLLSILLPHLVMQARLMIHPQLERGHQILSNFEPAPSSSMKKTKELSQVYSQAYNTQNAIQADGVDMAEEQGKITVTGSRMRRSDMLNRYQADAVLQAGKGTPEWQYNSVRLFWDGPVTSDQSYQLILLTPTVRVFWRLLLIVASVYWLLTILQKMRGSFNSSRVVQTSLLLLLFSNPLLANEFPPDNLLEQLKKRTYKASECAPNCAAIEAAQVNAVGDQFEMRLRYHILDEVMVPLPGSADWQLTSVKVDQQVVSSRFKYQNNNWLSLGPGIHDVVLTGTLANRNSISVRFPLIPGQIKVSSENWQFAGLEGHQLSSNTLQLIATSQAESNEQSKTTDIKPFVKVKRSITFDDQWYMRTYVTRVAPQQGVINVSVPLVKHEFPTEKVQLDASGAVKVSMGPNQDDYAWSSRLERVPELQLTARESDQYIETWEVISSPQWHVNIAGVPLVASANMVDDVDDYFVHVYTPRPGETLDLKVSRPKAVAGDVLSIDSINNVYTLGKRTTKAETMIRYRATQGGHFEVNLDPEAQVKKVTFDGVESNLINENGVVAVSFLPGAHRVTIEWHMNQELSSLHRTPQINLNSQFSNLSQTIRVPGNRWLLWGGSAGVGPAFLYWGELLVFAVLAFFLARVRYSPLKFWQWLALGCAFGTFSWLAFSVVAGWLFFVGWKQSFTGFESRAKSILLQWFSLFFTVTTIGVLIATVAYGLLSYPDMGVAGQNASASKLYWYLDSGFDLLPNITLLSVHLWWYKLLILLWSIWVSFAVLSWLKKLFMSLNKEDWWPKFKSKANKTKIENKETQLKEPEIEK</sequence>
<organism evidence="2">
    <name type="scientific">hydrothermal vent metagenome</name>
    <dbReference type="NCBI Taxonomy" id="652676"/>
    <lineage>
        <taxon>unclassified sequences</taxon>
        <taxon>metagenomes</taxon>
        <taxon>ecological metagenomes</taxon>
    </lineage>
</organism>
<gene>
    <name evidence="2" type="ORF">MNBD_GAMMA02-615</name>
</gene>
<feature type="transmembrane region" description="Helical" evidence="1">
    <location>
        <begin position="1193"/>
        <end position="1217"/>
    </location>
</feature>
<feature type="transmembrane region" description="Helical" evidence="1">
    <location>
        <begin position="1151"/>
        <end position="1181"/>
    </location>
</feature>
<proteinExistence type="predicted"/>
<reference evidence="2" key="1">
    <citation type="submission" date="2018-06" db="EMBL/GenBank/DDBJ databases">
        <authorList>
            <person name="Zhirakovskaya E."/>
        </authorList>
    </citation>
    <scope>NUCLEOTIDE SEQUENCE</scope>
</reference>
<evidence type="ECO:0000256" key="1">
    <source>
        <dbReference type="SAM" id="Phobius"/>
    </source>
</evidence>
<feature type="transmembrane region" description="Helical" evidence="1">
    <location>
        <begin position="472"/>
        <end position="505"/>
    </location>
</feature>
<feature type="transmembrane region" description="Helical" evidence="1">
    <location>
        <begin position="683"/>
        <end position="701"/>
    </location>
</feature>
<feature type="transmembrane region" description="Helical" evidence="1">
    <location>
        <begin position="1299"/>
        <end position="1320"/>
    </location>
</feature>